<accession>A0A1F7RNI3</accession>
<dbReference type="InterPro" id="IPR015860">
    <property type="entry name" value="ABC_transpr_TagH-like"/>
</dbReference>
<dbReference type="GO" id="GO:0016020">
    <property type="term" value="C:membrane"/>
    <property type="evidence" value="ECO:0007669"/>
    <property type="project" value="InterPro"/>
</dbReference>
<dbReference type="Gene3D" id="3.40.50.300">
    <property type="entry name" value="P-loop containing nucleotide triphosphate hydrolases"/>
    <property type="match status" value="1"/>
</dbReference>
<proteinExistence type="inferred from homology"/>
<evidence type="ECO:0000256" key="1">
    <source>
        <dbReference type="ARBA" id="ARBA00005417"/>
    </source>
</evidence>
<dbReference type="Pfam" id="PF00005">
    <property type="entry name" value="ABC_tran"/>
    <property type="match status" value="1"/>
</dbReference>
<keyword evidence="4 6" id="KW-0067">ATP-binding</keyword>
<dbReference type="SMART" id="SM00382">
    <property type="entry name" value="AAA"/>
    <property type="match status" value="1"/>
</dbReference>
<dbReference type="Proteomes" id="UP000178797">
    <property type="component" value="Unassembled WGS sequence"/>
</dbReference>
<evidence type="ECO:0000256" key="3">
    <source>
        <dbReference type="ARBA" id="ARBA00022741"/>
    </source>
</evidence>
<dbReference type="InterPro" id="IPR003593">
    <property type="entry name" value="AAA+_ATPase"/>
</dbReference>
<dbReference type="AlphaFoldDB" id="A0A1F7RNI3"/>
<dbReference type="InterPro" id="IPR027417">
    <property type="entry name" value="P-loop_NTPase"/>
</dbReference>
<dbReference type="InterPro" id="IPR003439">
    <property type="entry name" value="ABC_transporter-like_ATP-bd"/>
</dbReference>
<dbReference type="SUPFAM" id="SSF52540">
    <property type="entry name" value="P-loop containing nucleoside triphosphate hydrolases"/>
    <property type="match status" value="1"/>
</dbReference>
<dbReference type="GO" id="GO:0005524">
    <property type="term" value="F:ATP binding"/>
    <property type="evidence" value="ECO:0007669"/>
    <property type="project" value="UniProtKB-KW"/>
</dbReference>
<name>A0A1F7RNI3_9BACT</name>
<dbReference type="CDD" id="cd03220">
    <property type="entry name" value="ABC_KpsT_Wzt"/>
    <property type="match status" value="1"/>
</dbReference>
<reference evidence="6 7" key="1">
    <citation type="journal article" date="2016" name="Nat. Commun.">
        <title>Thousands of microbial genomes shed light on interconnected biogeochemical processes in an aquifer system.</title>
        <authorList>
            <person name="Anantharaman K."/>
            <person name="Brown C.T."/>
            <person name="Hug L.A."/>
            <person name="Sharon I."/>
            <person name="Castelle C.J."/>
            <person name="Probst A.J."/>
            <person name="Thomas B.C."/>
            <person name="Singh A."/>
            <person name="Wilkins M.J."/>
            <person name="Karaoz U."/>
            <person name="Brodie E.L."/>
            <person name="Williams K.H."/>
            <person name="Hubbard S.S."/>
            <person name="Banfield J.F."/>
        </authorList>
    </citation>
    <scope>NUCLEOTIDE SEQUENCE [LARGE SCALE GENOMIC DNA]</scope>
</reference>
<feature type="domain" description="ABC transporter" evidence="5">
    <location>
        <begin position="31"/>
        <end position="252"/>
    </location>
</feature>
<organism evidence="6 7">
    <name type="scientific">Candidatus Schekmanbacteria bacterium RBG_16_38_10</name>
    <dbReference type="NCBI Taxonomy" id="1817879"/>
    <lineage>
        <taxon>Bacteria</taxon>
        <taxon>Candidatus Schekmaniibacteriota</taxon>
    </lineage>
</organism>
<comment type="caution">
    <text evidence="6">The sequence shown here is derived from an EMBL/GenBank/DDBJ whole genome shotgun (WGS) entry which is preliminary data.</text>
</comment>
<dbReference type="PROSITE" id="PS50893">
    <property type="entry name" value="ABC_TRANSPORTER_2"/>
    <property type="match status" value="1"/>
</dbReference>
<dbReference type="EMBL" id="MGDE01000240">
    <property type="protein sequence ID" value="OGL43125.1"/>
    <property type="molecule type" value="Genomic_DNA"/>
</dbReference>
<sequence>MNSKSVITLDKVSKSYRLLTNLSSGLKDFVLHMPSRIKQLNAKRFIALENISFEVYNGEAFGIIGRNGSGKSTILKLIAEVLKPSSGRITVSGTVSPLLELGAGFHPDLTGAENIVLNGALLGLTKKEIKEQFESIVEFSELENFIDQPLRTYSSGMQVRLGFSVAVHINPQILLVDEVLAVGDDAFQKKCIQKMNEFRQNGVSMVFVSHDMSQMKRMCNRVALLQEGKITAIGEPEKVVERYLEMLEVGSTLP</sequence>
<keyword evidence="3" id="KW-0547">Nucleotide-binding</keyword>
<dbReference type="PANTHER" id="PTHR46743:SF2">
    <property type="entry name" value="TEICHOIC ACIDS EXPORT ATP-BINDING PROTEIN TAGH"/>
    <property type="match status" value="1"/>
</dbReference>
<evidence type="ECO:0000313" key="7">
    <source>
        <dbReference type="Proteomes" id="UP000178797"/>
    </source>
</evidence>
<dbReference type="GO" id="GO:0016887">
    <property type="term" value="F:ATP hydrolysis activity"/>
    <property type="evidence" value="ECO:0007669"/>
    <property type="project" value="InterPro"/>
</dbReference>
<evidence type="ECO:0000259" key="5">
    <source>
        <dbReference type="PROSITE" id="PS50893"/>
    </source>
</evidence>
<evidence type="ECO:0000256" key="4">
    <source>
        <dbReference type="ARBA" id="ARBA00022840"/>
    </source>
</evidence>
<evidence type="ECO:0000256" key="2">
    <source>
        <dbReference type="ARBA" id="ARBA00022448"/>
    </source>
</evidence>
<evidence type="ECO:0000313" key="6">
    <source>
        <dbReference type="EMBL" id="OGL43125.1"/>
    </source>
</evidence>
<dbReference type="GO" id="GO:0140359">
    <property type="term" value="F:ABC-type transporter activity"/>
    <property type="evidence" value="ECO:0007669"/>
    <property type="project" value="InterPro"/>
</dbReference>
<protein>
    <submittedName>
        <fullName evidence="6">Sugar ABC transporter ATP-binding protein</fullName>
    </submittedName>
</protein>
<dbReference type="PANTHER" id="PTHR46743">
    <property type="entry name" value="TEICHOIC ACIDS EXPORT ATP-BINDING PROTEIN TAGH"/>
    <property type="match status" value="1"/>
</dbReference>
<keyword evidence="2" id="KW-0813">Transport</keyword>
<dbReference type="InterPro" id="IPR050683">
    <property type="entry name" value="Bact_Polysacc_Export_ATP-bd"/>
</dbReference>
<dbReference type="InterPro" id="IPR017871">
    <property type="entry name" value="ABC_transporter-like_CS"/>
</dbReference>
<comment type="similarity">
    <text evidence="1">Belongs to the ABC transporter superfamily.</text>
</comment>
<dbReference type="PROSITE" id="PS00211">
    <property type="entry name" value="ABC_TRANSPORTER_1"/>
    <property type="match status" value="1"/>
</dbReference>
<gene>
    <name evidence="6" type="ORF">A2W05_04990</name>
</gene>